<dbReference type="PANTHER" id="PTHR43280">
    <property type="entry name" value="ARAC-FAMILY TRANSCRIPTIONAL REGULATOR"/>
    <property type="match status" value="1"/>
</dbReference>
<keyword evidence="7" id="KW-1185">Reference proteome</keyword>
<keyword evidence="1" id="KW-0805">Transcription regulation</keyword>
<dbReference type="SUPFAM" id="SSF46689">
    <property type="entry name" value="Homeodomain-like"/>
    <property type="match status" value="1"/>
</dbReference>
<keyword evidence="4" id="KW-0472">Membrane</keyword>
<dbReference type="InterPro" id="IPR009057">
    <property type="entry name" value="Homeodomain-like_sf"/>
</dbReference>
<evidence type="ECO:0000313" key="7">
    <source>
        <dbReference type="Proteomes" id="UP000093343"/>
    </source>
</evidence>
<dbReference type="PANTHER" id="PTHR43280:SF2">
    <property type="entry name" value="HTH-TYPE TRANSCRIPTIONAL REGULATOR EXSA"/>
    <property type="match status" value="1"/>
</dbReference>
<evidence type="ECO:0000256" key="1">
    <source>
        <dbReference type="ARBA" id="ARBA00023015"/>
    </source>
</evidence>
<keyword evidence="4" id="KW-0812">Transmembrane</keyword>
<reference evidence="7" key="1">
    <citation type="submission" date="2016-03" db="EMBL/GenBank/DDBJ databases">
        <title>Draft genome sequence of Paenibacillus glacialis DSM 22343.</title>
        <authorList>
            <person name="Shin S.-K."/>
            <person name="Yi H."/>
        </authorList>
    </citation>
    <scope>NUCLEOTIDE SEQUENCE [LARGE SCALE GENOMIC DNA]</scope>
    <source>
        <strain evidence="7">CCUG 60099</strain>
    </source>
</reference>
<organism evidence="6 7">
    <name type="scientific">Flavobacterium piscis</name>
    <dbReference type="NCBI Taxonomy" id="1114874"/>
    <lineage>
        <taxon>Bacteria</taxon>
        <taxon>Pseudomonadati</taxon>
        <taxon>Bacteroidota</taxon>
        <taxon>Flavobacteriia</taxon>
        <taxon>Flavobacteriales</taxon>
        <taxon>Flavobacteriaceae</taxon>
        <taxon>Flavobacterium</taxon>
    </lineage>
</organism>
<proteinExistence type="predicted"/>
<evidence type="ECO:0000256" key="2">
    <source>
        <dbReference type="ARBA" id="ARBA00023125"/>
    </source>
</evidence>
<dbReference type="EMBL" id="LVEN01000035">
    <property type="protein sequence ID" value="OCB71892.1"/>
    <property type="molecule type" value="Genomic_DNA"/>
</dbReference>
<accession>A0ABX2XGD8</accession>
<keyword evidence="4" id="KW-1133">Transmembrane helix</keyword>
<dbReference type="PROSITE" id="PS01124">
    <property type="entry name" value="HTH_ARAC_FAMILY_2"/>
    <property type="match status" value="1"/>
</dbReference>
<keyword evidence="2" id="KW-0238">DNA-binding</keyword>
<dbReference type="InterPro" id="IPR018060">
    <property type="entry name" value="HTH_AraC"/>
</dbReference>
<protein>
    <recommendedName>
        <fullName evidence="5">HTH araC/xylS-type domain-containing protein</fullName>
    </recommendedName>
</protein>
<dbReference type="Gene3D" id="1.10.10.60">
    <property type="entry name" value="Homeodomain-like"/>
    <property type="match status" value="1"/>
</dbReference>
<feature type="transmembrane region" description="Helical" evidence="4">
    <location>
        <begin position="29"/>
        <end position="47"/>
    </location>
</feature>
<dbReference type="Pfam" id="PF12833">
    <property type="entry name" value="HTH_18"/>
    <property type="match status" value="1"/>
</dbReference>
<evidence type="ECO:0000313" key="6">
    <source>
        <dbReference type="EMBL" id="OCB71892.1"/>
    </source>
</evidence>
<comment type="caution">
    <text evidence="6">The sequence shown here is derived from an EMBL/GenBank/DDBJ whole genome shotgun (WGS) entry which is preliminary data.</text>
</comment>
<keyword evidence="3" id="KW-0804">Transcription</keyword>
<evidence type="ECO:0000256" key="4">
    <source>
        <dbReference type="SAM" id="Phobius"/>
    </source>
</evidence>
<feature type="domain" description="HTH araC/xylS-type" evidence="5">
    <location>
        <begin position="132"/>
        <end position="236"/>
    </location>
</feature>
<name>A0ABX2XGD8_9FLAO</name>
<evidence type="ECO:0000259" key="5">
    <source>
        <dbReference type="PROSITE" id="PS01124"/>
    </source>
</evidence>
<dbReference type="Proteomes" id="UP000093343">
    <property type="component" value="Unassembled WGS sequence"/>
</dbReference>
<evidence type="ECO:0000256" key="3">
    <source>
        <dbReference type="ARBA" id="ARBA00023163"/>
    </source>
</evidence>
<sequence length="241" mass="28386">MLLYRNILDKKGDNNHHFRNTWISKWTKFIYLEIIIMAFAPLILYWFKDLTETDSIYQPVSCVTLLIVCCKIVCCPEIFYGYTHLKNKINEEGDTPLKFNSIWILSNTNIPNSLQDQVLKAKIDSSLPEYIKEIESLILNDVFFIQSDVKIKNLSNKLKIPKSHLNYIFKYHSTVTFIELKKIIKIHHATVLIKNNYLQTNTLNYLSKEVGFASYDPFYRSFKKYTGNTPLDYYNLVRANK</sequence>
<gene>
    <name evidence="6" type="ORF">FLP_15305</name>
</gene>
<dbReference type="SMART" id="SM00342">
    <property type="entry name" value="HTH_ARAC"/>
    <property type="match status" value="1"/>
</dbReference>